<keyword evidence="2" id="KW-1185">Reference proteome</keyword>
<dbReference type="EMBL" id="OU015568">
    <property type="protein sequence ID" value="CAG5090025.1"/>
    <property type="molecule type" value="Genomic_DNA"/>
</dbReference>
<evidence type="ECO:0000313" key="1">
    <source>
        <dbReference type="EMBL" id="CAG5090025.1"/>
    </source>
</evidence>
<gene>
    <name evidence="1" type="ORF">OKIOD_LOCUS3995</name>
</gene>
<dbReference type="Proteomes" id="UP001158576">
    <property type="component" value="Chromosome PAR"/>
</dbReference>
<organism evidence="1 2">
    <name type="scientific">Oikopleura dioica</name>
    <name type="common">Tunicate</name>
    <dbReference type="NCBI Taxonomy" id="34765"/>
    <lineage>
        <taxon>Eukaryota</taxon>
        <taxon>Metazoa</taxon>
        <taxon>Chordata</taxon>
        <taxon>Tunicata</taxon>
        <taxon>Appendicularia</taxon>
        <taxon>Copelata</taxon>
        <taxon>Oikopleuridae</taxon>
        <taxon>Oikopleura</taxon>
    </lineage>
</organism>
<sequence length="98" mass="10821">MINLQDQTKILDTNEEKDLISKIEQGDLAALIKIQSELDAKQAASTFIIKITNGQLAELQKIVTEKIASKMDTTTEDLTEVMEMETSGSAKSDDMDTN</sequence>
<accession>A0ABN7S3J2</accession>
<name>A0ABN7S3J2_OIKDI</name>
<proteinExistence type="predicted"/>
<evidence type="ECO:0000313" key="2">
    <source>
        <dbReference type="Proteomes" id="UP001158576"/>
    </source>
</evidence>
<reference evidence="1 2" key="1">
    <citation type="submission" date="2021-04" db="EMBL/GenBank/DDBJ databases">
        <authorList>
            <person name="Bliznina A."/>
        </authorList>
    </citation>
    <scope>NUCLEOTIDE SEQUENCE [LARGE SCALE GENOMIC DNA]</scope>
</reference>
<protein>
    <submittedName>
        <fullName evidence="1">Oidioi.mRNA.OKI2018_I69.PAR.g12437.t1.cds</fullName>
    </submittedName>
</protein>